<feature type="binding site" evidence="3">
    <location>
        <position position="122"/>
    </location>
    <ligand>
        <name>substrate</name>
    </ligand>
</feature>
<dbReference type="GO" id="GO:0044550">
    <property type="term" value="P:secondary metabolite biosynthetic process"/>
    <property type="evidence" value="ECO:0007669"/>
    <property type="project" value="UniProtKB-ARBA"/>
</dbReference>
<feature type="site" description="Lowers pKa of active site Tyr" evidence="4">
    <location>
        <position position="89"/>
    </location>
</feature>
<keyword evidence="1 6" id="KW-0560">Oxidoreductase</keyword>
<reference evidence="6 7" key="1">
    <citation type="journal article" date="2018" name="Nat. Genet.">
        <title>The Rosa genome provides new insights in the design of modern roses.</title>
        <authorList>
            <person name="Bendahmane M."/>
        </authorList>
    </citation>
    <scope>NUCLEOTIDE SEQUENCE [LARGE SCALE GENOMIC DNA]</scope>
    <source>
        <strain evidence="7">cv. Old Blush</strain>
    </source>
</reference>
<evidence type="ECO:0000259" key="5">
    <source>
        <dbReference type="Pfam" id="PF00248"/>
    </source>
</evidence>
<gene>
    <name evidence="6" type="ORF">RchiOBHm_Chr3g0483001</name>
</gene>
<evidence type="ECO:0000313" key="7">
    <source>
        <dbReference type="Proteomes" id="UP000238479"/>
    </source>
</evidence>
<dbReference type="PROSITE" id="PS00062">
    <property type="entry name" value="ALDOKETO_REDUCTASE_2"/>
    <property type="match status" value="1"/>
</dbReference>
<dbReference type="PANTHER" id="PTHR11732">
    <property type="entry name" value="ALDO/KETO REDUCTASE"/>
    <property type="match status" value="1"/>
</dbReference>
<dbReference type="PIRSF" id="PIRSF000097">
    <property type="entry name" value="AKR"/>
    <property type="match status" value="1"/>
</dbReference>
<dbReference type="CDD" id="cd19124">
    <property type="entry name" value="AKR_AKR4A_4B"/>
    <property type="match status" value="1"/>
</dbReference>
<dbReference type="Gene3D" id="3.20.20.100">
    <property type="entry name" value="NADP-dependent oxidoreductase domain"/>
    <property type="match status" value="1"/>
</dbReference>
<dbReference type="InterPro" id="IPR044497">
    <property type="entry name" value="AKR4A/B"/>
</dbReference>
<evidence type="ECO:0000256" key="2">
    <source>
        <dbReference type="PIRSR" id="PIRSR000097-1"/>
    </source>
</evidence>
<dbReference type="InterPro" id="IPR023210">
    <property type="entry name" value="NADP_OxRdtase_dom"/>
</dbReference>
<feature type="domain" description="NADP-dependent oxidoreductase" evidence="5">
    <location>
        <begin position="25"/>
        <end position="295"/>
    </location>
</feature>
<dbReference type="SUPFAM" id="SSF51430">
    <property type="entry name" value="NAD(P)-linked oxidoreductase"/>
    <property type="match status" value="1"/>
</dbReference>
<dbReference type="GO" id="GO:0033707">
    <property type="term" value="F:3''-deamino-3''-oxonicotianamine reductase activity"/>
    <property type="evidence" value="ECO:0007669"/>
    <property type="project" value="UniProtKB-EC"/>
</dbReference>
<name>A0A2P6REB8_ROSCH</name>
<protein>
    <submittedName>
        <fullName evidence="6">Putative 3''-deamino-3''-oxonicotianamine reductase</fullName>
        <ecNumber evidence="6">1.1.1.285</ecNumber>
    </submittedName>
</protein>
<evidence type="ECO:0000256" key="3">
    <source>
        <dbReference type="PIRSR" id="PIRSR000097-2"/>
    </source>
</evidence>
<proteinExistence type="predicted"/>
<evidence type="ECO:0000313" key="6">
    <source>
        <dbReference type="EMBL" id="PRQ44781.1"/>
    </source>
</evidence>
<sequence length="324" mass="35971">MMAATKIPEVVLGSSSGQRTMPVLGFGTATDCLDPNALKTAVLEAIKLGYRHFDTASIYTSEQTLGEAVAEAISLGLIASRDQVFITSKLWCNDAHPDLVIPALKKSLQNLQMEYLDLYLIHWPISGKPGKLVYPLTEEDLVPLDLKGVWAAMEESQRVGLTKSIGVSNFSSKKTENLLSFATIPPSVNQVEMSPFWQQKKLRDFCKANGVVVTAYSPLGGSGTSWGSSHVLESKVLQEIAEARGKTIAQVCIRWVYQTGTTVAVKSYNKERLKQNVQVFDWELSEEDLDKINQIPQHKTMLREEYVSAHGPYKSLEEFWDGEL</sequence>
<dbReference type="InterPro" id="IPR020471">
    <property type="entry name" value="AKR"/>
</dbReference>
<dbReference type="PROSITE" id="PS00798">
    <property type="entry name" value="ALDOKETO_REDUCTASE_1"/>
    <property type="match status" value="1"/>
</dbReference>
<evidence type="ECO:0000256" key="4">
    <source>
        <dbReference type="PIRSR" id="PIRSR000097-3"/>
    </source>
</evidence>
<organism evidence="6 7">
    <name type="scientific">Rosa chinensis</name>
    <name type="common">China rose</name>
    <dbReference type="NCBI Taxonomy" id="74649"/>
    <lineage>
        <taxon>Eukaryota</taxon>
        <taxon>Viridiplantae</taxon>
        <taxon>Streptophyta</taxon>
        <taxon>Embryophyta</taxon>
        <taxon>Tracheophyta</taxon>
        <taxon>Spermatophyta</taxon>
        <taxon>Magnoliopsida</taxon>
        <taxon>eudicotyledons</taxon>
        <taxon>Gunneridae</taxon>
        <taxon>Pentapetalae</taxon>
        <taxon>rosids</taxon>
        <taxon>fabids</taxon>
        <taxon>Rosales</taxon>
        <taxon>Rosaceae</taxon>
        <taxon>Rosoideae</taxon>
        <taxon>Rosoideae incertae sedis</taxon>
        <taxon>Rosa</taxon>
    </lineage>
</organism>
<dbReference type="FunFam" id="3.20.20.100:FF:000014">
    <property type="entry name" value="NAD(P)-linked oxidoreductase superfamily protein"/>
    <property type="match status" value="1"/>
</dbReference>
<dbReference type="AlphaFoldDB" id="A0A2P6REB8"/>
<comment type="caution">
    <text evidence="6">The sequence shown here is derived from an EMBL/GenBank/DDBJ whole genome shotgun (WGS) entry which is preliminary data.</text>
</comment>
<dbReference type="OrthoDB" id="416253at2759"/>
<feature type="active site" description="Proton donor" evidence="2">
    <location>
        <position position="59"/>
    </location>
</feature>
<dbReference type="EMBL" id="PDCK01000041">
    <property type="protein sequence ID" value="PRQ44781.1"/>
    <property type="molecule type" value="Genomic_DNA"/>
</dbReference>
<accession>A0A2P6REB8</accession>
<keyword evidence="7" id="KW-1185">Reference proteome</keyword>
<evidence type="ECO:0000256" key="1">
    <source>
        <dbReference type="ARBA" id="ARBA00023002"/>
    </source>
</evidence>
<dbReference type="OMA" id="WPPFLYD"/>
<dbReference type="Gramene" id="PRQ44781">
    <property type="protein sequence ID" value="PRQ44781"/>
    <property type="gene ID" value="RchiOBHm_Chr3g0483001"/>
</dbReference>
<dbReference type="Proteomes" id="UP000238479">
    <property type="component" value="Chromosome 3"/>
</dbReference>
<dbReference type="InterPro" id="IPR036812">
    <property type="entry name" value="NAD(P)_OxRdtase_dom_sf"/>
</dbReference>
<dbReference type="Pfam" id="PF00248">
    <property type="entry name" value="Aldo_ket_red"/>
    <property type="match status" value="1"/>
</dbReference>
<dbReference type="PRINTS" id="PR00069">
    <property type="entry name" value="ALDKETRDTASE"/>
</dbReference>
<dbReference type="InterPro" id="IPR018170">
    <property type="entry name" value="Aldo/ket_reductase_CS"/>
</dbReference>
<dbReference type="EC" id="1.1.1.285" evidence="6"/>